<dbReference type="InterPro" id="IPR016980">
    <property type="entry name" value="S-AdoMet-dep_MeTrfase_Alr7345"/>
</dbReference>
<organism evidence="2 3">
    <name type="scientific">Pseudomarimonas salicorniae</name>
    <dbReference type="NCBI Taxonomy" id="2933270"/>
    <lineage>
        <taxon>Bacteria</taxon>
        <taxon>Pseudomonadati</taxon>
        <taxon>Pseudomonadota</taxon>
        <taxon>Gammaproteobacteria</taxon>
        <taxon>Lysobacterales</taxon>
        <taxon>Lysobacteraceae</taxon>
        <taxon>Pseudomarimonas</taxon>
    </lineage>
</organism>
<keyword evidence="2" id="KW-0489">Methyltransferase</keyword>
<comment type="caution">
    <text evidence="2">The sequence shown here is derived from an EMBL/GenBank/DDBJ whole genome shotgun (WGS) entry which is preliminary data.</text>
</comment>
<evidence type="ECO:0000313" key="2">
    <source>
        <dbReference type="EMBL" id="MCK7592394.1"/>
    </source>
</evidence>
<proteinExistence type="predicted"/>
<dbReference type="Gene3D" id="3.40.50.150">
    <property type="entry name" value="Vaccinia Virus protein VP39"/>
    <property type="match status" value="1"/>
</dbReference>
<gene>
    <name evidence="2" type="ORF">M0G41_01775</name>
</gene>
<accession>A0ABT0GE09</accession>
<evidence type="ECO:0000256" key="1">
    <source>
        <dbReference type="SAM" id="MobiDB-lite"/>
    </source>
</evidence>
<keyword evidence="3" id="KW-1185">Reference proteome</keyword>
<dbReference type="PROSITE" id="PS51257">
    <property type="entry name" value="PROKAR_LIPOPROTEIN"/>
    <property type="match status" value="1"/>
</dbReference>
<dbReference type="EMBL" id="JALNMH010000001">
    <property type="protein sequence ID" value="MCK7592394.1"/>
    <property type="molecule type" value="Genomic_DNA"/>
</dbReference>
<evidence type="ECO:0000313" key="3">
    <source>
        <dbReference type="Proteomes" id="UP001431449"/>
    </source>
</evidence>
<reference evidence="2" key="1">
    <citation type="submission" date="2022-04" db="EMBL/GenBank/DDBJ databases">
        <title>Lysobacter sp. CAU 1642 isolated from sea sand.</title>
        <authorList>
            <person name="Kim W."/>
        </authorList>
    </citation>
    <scope>NUCLEOTIDE SEQUENCE</scope>
    <source>
        <strain evidence="2">CAU 1642</strain>
    </source>
</reference>
<protein>
    <submittedName>
        <fullName evidence="2">Methyltransferase</fullName>
    </submittedName>
</protein>
<dbReference type="PIRSF" id="PIRSF031679">
    <property type="entry name" value="Mtase_Alr7345_prd"/>
    <property type="match status" value="1"/>
</dbReference>
<dbReference type="Proteomes" id="UP001431449">
    <property type="component" value="Unassembled WGS sequence"/>
</dbReference>
<dbReference type="GO" id="GO:0008168">
    <property type="term" value="F:methyltransferase activity"/>
    <property type="evidence" value="ECO:0007669"/>
    <property type="project" value="UniProtKB-KW"/>
</dbReference>
<keyword evidence="2" id="KW-0808">Transferase</keyword>
<feature type="compositionally biased region" description="Low complexity" evidence="1">
    <location>
        <begin position="27"/>
        <end position="42"/>
    </location>
</feature>
<dbReference type="SUPFAM" id="SSF53335">
    <property type="entry name" value="S-adenosyl-L-methionine-dependent methyltransferases"/>
    <property type="match status" value="1"/>
</dbReference>
<feature type="region of interest" description="Disordered" evidence="1">
    <location>
        <begin position="19"/>
        <end position="42"/>
    </location>
</feature>
<sequence>MRKLLVVSLIAALAACGGQTSDPAGQAAPPAAPAEAAAPAEPAAPAAAPLEEIIAGSWRAESAARDAYRHPKETLEFFGIRPDMTVIEITPGGGWYAEILAPWLAPQGRYVGAIIDPSSASSEGARDYYSRSNEQLRSKFGAAPDQFGKTQLIEFDSNAPSLGAAGTADAVLTFRNVHNWMNNGSAPGMFGAFFAVLKPGGVLGVVEHRANADVPAGDRSGYMSEAQVIKLATDAGFVLEEKSEINANPLDTKDHPNGVWTLPPSNRHDEADAAKYQAIGESDRMTLRFRKPA</sequence>
<dbReference type="GO" id="GO:0032259">
    <property type="term" value="P:methylation"/>
    <property type="evidence" value="ECO:0007669"/>
    <property type="project" value="UniProtKB-KW"/>
</dbReference>
<name>A0ABT0GE09_9GAMM</name>
<dbReference type="InterPro" id="IPR029063">
    <property type="entry name" value="SAM-dependent_MTases_sf"/>
</dbReference>